<dbReference type="Proteomes" id="UP000033956">
    <property type="component" value="Unassembled WGS sequence"/>
</dbReference>
<protein>
    <submittedName>
        <fullName evidence="6">Arabinose operon regulatory protein</fullName>
    </submittedName>
</protein>
<evidence type="ECO:0000313" key="7">
    <source>
        <dbReference type="Proteomes" id="UP000033956"/>
    </source>
</evidence>
<organism evidence="6 7">
    <name type="scientific">Microbacterium terrae</name>
    <dbReference type="NCBI Taxonomy" id="69369"/>
    <lineage>
        <taxon>Bacteria</taxon>
        <taxon>Bacillati</taxon>
        <taxon>Actinomycetota</taxon>
        <taxon>Actinomycetes</taxon>
        <taxon>Micrococcales</taxon>
        <taxon>Microbacteriaceae</taxon>
        <taxon>Microbacterium</taxon>
    </lineage>
</organism>
<evidence type="ECO:0000313" key="6">
    <source>
        <dbReference type="EMBL" id="KJL43020.1"/>
    </source>
</evidence>
<dbReference type="PROSITE" id="PS01124">
    <property type="entry name" value="HTH_ARAC_FAMILY_2"/>
    <property type="match status" value="1"/>
</dbReference>
<dbReference type="InterPro" id="IPR037923">
    <property type="entry name" value="HTH-like"/>
</dbReference>
<dbReference type="SUPFAM" id="SSF46689">
    <property type="entry name" value="Homeodomain-like"/>
    <property type="match status" value="2"/>
</dbReference>
<dbReference type="InterPro" id="IPR020449">
    <property type="entry name" value="Tscrpt_reg_AraC-type_HTH"/>
</dbReference>
<evidence type="ECO:0000256" key="4">
    <source>
        <dbReference type="SAM" id="MobiDB-lite"/>
    </source>
</evidence>
<keyword evidence="1" id="KW-0805">Transcription regulation</keyword>
<accession>A0A0M2H910</accession>
<dbReference type="Gene3D" id="2.60.120.280">
    <property type="entry name" value="Regulatory protein AraC"/>
    <property type="match status" value="1"/>
</dbReference>
<dbReference type="InterPro" id="IPR009057">
    <property type="entry name" value="Homeodomain-like_sf"/>
</dbReference>
<evidence type="ECO:0000259" key="5">
    <source>
        <dbReference type="PROSITE" id="PS01124"/>
    </source>
</evidence>
<dbReference type="InterPro" id="IPR018060">
    <property type="entry name" value="HTH_AraC"/>
</dbReference>
<keyword evidence="3" id="KW-0804">Transcription</keyword>
<dbReference type="Pfam" id="PF12833">
    <property type="entry name" value="HTH_18"/>
    <property type="match status" value="1"/>
</dbReference>
<dbReference type="PANTHER" id="PTHR43280">
    <property type="entry name" value="ARAC-FAMILY TRANSCRIPTIONAL REGULATOR"/>
    <property type="match status" value="1"/>
</dbReference>
<dbReference type="PATRIC" id="fig|92835.4.peg.1004"/>
<sequence>MAESVADMEHPAAGGATGHPLDIEGAPSQRVLAGEFTERRGYATLRERGRSDWLLIYTLAGSGFVDVGGDTVSTAAGDAVLFSPRTRQHYGTSGDNWSLAYAHFHPRAAWAPLLEWPGTGSSAARISVGTAARPRLLEALRACIRLSSAPLAQSDMFAMNSLEAALLWLDTHRSAAPRLDERILHVAEHISGDLAGALDTESLARVAHLSASRLSHVFTRTFGLSPQQYVERERMTRADMFLRTTDRAIADIARDVGFDDPLYFSRRFRRWHGVSPSEFRARHG</sequence>
<evidence type="ECO:0000256" key="2">
    <source>
        <dbReference type="ARBA" id="ARBA00023125"/>
    </source>
</evidence>
<dbReference type="STRING" id="92835.RS81_00984"/>
<keyword evidence="7" id="KW-1185">Reference proteome</keyword>
<dbReference type="SMART" id="SM00342">
    <property type="entry name" value="HTH_ARAC"/>
    <property type="match status" value="1"/>
</dbReference>
<feature type="region of interest" description="Disordered" evidence="4">
    <location>
        <begin position="1"/>
        <end position="24"/>
    </location>
</feature>
<dbReference type="EMBL" id="JYIZ01000039">
    <property type="protein sequence ID" value="KJL43020.1"/>
    <property type="molecule type" value="Genomic_DNA"/>
</dbReference>
<dbReference type="PRINTS" id="PR00032">
    <property type="entry name" value="HTHARAC"/>
</dbReference>
<evidence type="ECO:0000256" key="1">
    <source>
        <dbReference type="ARBA" id="ARBA00023015"/>
    </source>
</evidence>
<feature type="domain" description="HTH araC/xylS-type" evidence="5">
    <location>
        <begin position="184"/>
        <end position="282"/>
    </location>
</feature>
<name>A0A0M2H910_9MICO</name>
<dbReference type="AlphaFoldDB" id="A0A0M2H910"/>
<gene>
    <name evidence="6" type="primary">araC_1</name>
    <name evidence="6" type="ORF">RS81_00984</name>
</gene>
<dbReference type="GO" id="GO:0003700">
    <property type="term" value="F:DNA-binding transcription factor activity"/>
    <property type="evidence" value="ECO:0007669"/>
    <property type="project" value="InterPro"/>
</dbReference>
<dbReference type="GO" id="GO:0043565">
    <property type="term" value="F:sequence-specific DNA binding"/>
    <property type="evidence" value="ECO:0007669"/>
    <property type="project" value="InterPro"/>
</dbReference>
<dbReference type="SUPFAM" id="SSF51215">
    <property type="entry name" value="Regulatory protein AraC"/>
    <property type="match status" value="1"/>
</dbReference>
<dbReference type="InterPro" id="IPR003313">
    <property type="entry name" value="AraC-bd"/>
</dbReference>
<dbReference type="Pfam" id="PF02311">
    <property type="entry name" value="AraC_binding"/>
    <property type="match status" value="1"/>
</dbReference>
<reference evidence="6 7" key="1">
    <citation type="submission" date="2015-02" db="EMBL/GenBank/DDBJ databases">
        <title>Draft genome sequences of ten Microbacterium spp. with emphasis on heavy metal contaminated environments.</title>
        <authorList>
            <person name="Corretto E."/>
        </authorList>
    </citation>
    <scope>NUCLEOTIDE SEQUENCE [LARGE SCALE GENOMIC DNA]</scope>
    <source>
        <strain evidence="6 7">DSM 12510</strain>
    </source>
</reference>
<comment type="caution">
    <text evidence="6">The sequence shown here is derived from an EMBL/GenBank/DDBJ whole genome shotgun (WGS) entry which is preliminary data.</text>
</comment>
<dbReference type="Gene3D" id="1.10.10.60">
    <property type="entry name" value="Homeodomain-like"/>
    <property type="match status" value="2"/>
</dbReference>
<keyword evidence="2" id="KW-0238">DNA-binding</keyword>
<dbReference type="PANTHER" id="PTHR43280:SF25">
    <property type="entry name" value="ARABINOSE OPERON REGULATORY PROTEIN"/>
    <property type="match status" value="1"/>
</dbReference>
<proteinExistence type="predicted"/>
<evidence type="ECO:0000256" key="3">
    <source>
        <dbReference type="ARBA" id="ARBA00023163"/>
    </source>
</evidence>